<evidence type="ECO:0000313" key="1">
    <source>
        <dbReference type="EMBL" id="KAI0090613.1"/>
    </source>
</evidence>
<name>A0ACB8U8D6_9APHY</name>
<comment type="caution">
    <text evidence="1">The sequence shown here is derived from an EMBL/GenBank/DDBJ whole genome shotgun (WGS) entry which is preliminary data.</text>
</comment>
<dbReference type="EMBL" id="MU274907">
    <property type="protein sequence ID" value="KAI0090613.1"/>
    <property type="molecule type" value="Genomic_DNA"/>
</dbReference>
<reference evidence="1" key="1">
    <citation type="journal article" date="2021" name="Environ. Microbiol.">
        <title>Gene family expansions and transcriptome signatures uncover fungal adaptations to wood decay.</title>
        <authorList>
            <person name="Hage H."/>
            <person name="Miyauchi S."/>
            <person name="Viragh M."/>
            <person name="Drula E."/>
            <person name="Min B."/>
            <person name="Chaduli D."/>
            <person name="Navarro D."/>
            <person name="Favel A."/>
            <person name="Norest M."/>
            <person name="Lesage-Meessen L."/>
            <person name="Balint B."/>
            <person name="Merenyi Z."/>
            <person name="de Eugenio L."/>
            <person name="Morin E."/>
            <person name="Martinez A.T."/>
            <person name="Baldrian P."/>
            <person name="Stursova M."/>
            <person name="Martinez M.J."/>
            <person name="Novotny C."/>
            <person name="Magnuson J.K."/>
            <person name="Spatafora J.W."/>
            <person name="Maurice S."/>
            <person name="Pangilinan J."/>
            <person name="Andreopoulos W."/>
            <person name="LaButti K."/>
            <person name="Hundley H."/>
            <person name="Na H."/>
            <person name="Kuo A."/>
            <person name="Barry K."/>
            <person name="Lipzen A."/>
            <person name="Henrissat B."/>
            <person name="Riley R."/>
            <person name="Ahrendt S."/>
            <person name="Nagy L.G."/>
            <person name="Grigoriev I.V."/>
            <person name="Martin F."/>
            <person name="Rosso M.N."/>
        </authorList>
    </citation>
    <scope>NUCLEOTIDE SEQUENCE</scope>
    <source>
        <strain evidence="1">CBS 384.51</strain>
    </source>
</reference>
<dbReference type="Proteomes" id="UP001055072">
    <property type="component" value="Unassembled WGS sequence"/>
</dbReference>
<evidence type="ECO:0000313" key="2">
    <source>
        <dbReference type="Proteomes" id="UP001055072"/>
    </source>
</evidence>
<gene>
    <name evidence="1" type="ORF">BDY19DRAFT_992048</name>
</gene>
<sequence>MADVKNLTTAPESGNEGCTCGNCIDGWFSPRMKERLEGEVDFLRFVSNTILEEDLTDLGPNELIPDWCIFGDTSLHYIPTEFQQKMTLSFYKAYMRVIEAIHLILLQDTADASCIPTHSAIESQLGLANAETQPFFDAGGEIMFALEALVDRAYEKSPEGPEYGRKAELREEEEEFENETMELPRCRNDLDFKLVRTRLGLPPQGKGPCWFFLTDDEDSEEEEEGEYEAVNPGNQAESASAGIIN</sequence>
<protein>
    <submittedName>
        <fullName evidence="1">Uncharacterized protein</fullName>
    </submittedName>
</protein>
<accession>A0ACB8U8D6</accession>
<proteinExistence type="predicted"/>
<organism evidence="1 2">
    <name type="scientific">Irpex rosettiformis</name>
    <dbReference type="NCBI Taxonomy" id="378272"/>
    <lineage>
        <taxon>Eukaryota</taxon>
        <taxon>Fungi</taxon>
        <taxon>Dikarya</taxon>
        <taxon>Basidiomycota</taxon>
        <taxon>Agaricomycotina</taxon>
        <taxon>Agaricomycetes</taxon>
        <taxon>Polyporales</taxon>
        <taxon>Irpicaceae</taxon>
        <taxon>Irpex</taxon>
    </lineage>
</organism>
<keyword evidence="2" id="KW-1185">Reference proteome</keyword>